<name>A0A067PPM5_9AGAM</name>
<dbReference type="AlphaFoldDB" id="A0A067PPM5"/>
<organism evidence="2 3">
    <name type="scientific">Jaapia argillacea MUCL 33604</name>
    <dbReference type="NCBI Taxonomy" id="933084"/>
    <lineage>
        <taxon>Eukaryota</taxon>
        <taxon>Fungi</taxon>
        <taxon>Dikarya</taxon>
        <taxon>Basidiomycota</taxon>
        <taxon>Agaricomycotina</taxon>
        <taxon>Agaricomycetes</taxon>
        <taxon>Agaricomycetidae</taxon>
        <taxon>Jaapiales</taxon>
        <taxon>Jaapiaceae</taxon>
        <taxon>Jaapia</taxon>
    </lineage>
</organism>
<gene>
    <name evidence="2" type="ORF">JAAARDRAFT_487119</name>
</gene>
<dbReference type="Proteomes" id="UP000027265">
    <property type="component" value="Unassembled WGS sequence"/>
</dbReference>
<protein>
    <submittedName>
        <fullName evidence="2">Uncharacterized protein</fullName>
    </submittedName>
</protein>
<feature type="region of interest" description="Disordered" evidence="1">
    <location>
        <begin position="199"/>
        <end position="225"/>
    </location>
</feature>
<dbReference type="EMBL" id="KL197741">
    <property type="protein sequence ID" value="KDQ52276.1"/>
    <property type="molecule type" value="Genomic_DNA"/>
</dbReference>
<evidence type="ECO:0000313" key="3">
    <source>
        <dbReference type="Proteomes" id="UP000027265"/>
    </source>
</evidence>
<accession>A0A067PPM5</accession>
<keyword evidence="3" id="KW-1185">Reference proteome</keyword>
<dbReference type="HOGENOM" id="CLU_1230107_0_0_1"/>
<proteinExistence type="predicted"/>
<reference evidence="3" key="1">
    <citation type="journal article" date="2014" name="Proc. Natl. Acad. Sci. U.S.A.">
        <title>Extensive sampling of basidiomycete genomes demonstrates inadequacy of the white-rot/brown-rot paradigm for wood decay fungi.</title>
        <authorList>
            <person name="Riley R."/>
            <person name="Salamov A.A."/>
            <person name="Brown D.W."/>
            <person name="Nagy L.G."/>
            <person name="Floudas D."/>
            <person name="Held B.W."/>
            <person name="Levasseur A."/>
            <person name="Lombard V."/>
            <person name="Morin E."/>
            <person name="Otillar R."/>
            <person name="Lindquist E.A."/>
            <person name="Sun H."/>
            <person name="LaButti K.M."/>
            <person name="Schmutz J."/>
            <person name="Jabbour D."/>
            <person name="Luo H."/>
            <person name="Baker S.E."/>
            <person name="Pisabarro A.G."/>
            <person name="Walton J.D."/>
            <person name="Blanchette R.A."/>
            <person name="Henrissat B."/>
            <person name="Martin F."/>
            <person name="Cullen D."/>
            <person name="Hibbett D.S."/>
            <person name="Grigoriev I.V."/>
        </authorList>
    </citation>
    <scope>NUCLEOTIDE SEQUENCE [LARGE SCALE GENOMIC DNA]</scope>
    <source>
        <strain evidence="3">MUCL 33604</strain>
    </source>
</reference>
<dbReference type="InParanoid" id="A0A067PPM5"/>
<feature type="compositionally biased region" description="Polar residues" evidence="1">
    <location>
        <begin position="215"/>
        <end position="225"/>
    </location>
</feature>
<evidence type="ECO:0000256" key="1">
    <source>
        <dbReference type="SAM" id="MobiDB-lite"/>
    </source>
</evidence>
<sequence length="225" mass="24825">MDAYSLDNLHTNSPRDHERSRSLLSHFTNHLPYISISADFSPRTVPITQYTSSHTPFTSTPVPHSHHTISIIDVPIPAPHTDWMARVLGFWCEVESRLLGFDFRRESESLQRMKSCATITGRLLKITRGIVVLGWPGWGASLVPRYPVIHSSSSETAASPLNASQHIPSLTSSYIYCQNRILNCGVSRSGRIGDRLDFGSEVESSRGGDSGGCQFPNNSSTSDPL</sequence>
<evidence type="ECO:0000313" key="2">
    <source>
        <dbReference type="EMBL" id="KDQ52276.1"/>
    </source>
</evidence>